<accession>H5TKU9</accession>
<evidence type="ECO:0000259" key="1">
    <source>
        <dbReference type="Pfam" id="PF12680"/>
    </source>
</evidence>
<evidence type="ECO:0000313" key="3">
    <source>
        <dbReference type="Proteomes" id="UP000005038"/>
    </source>
</evidence>
<proteinExistence type="predicted"/>
<gene>
    <name evidence="2" type="ORF">GOOTI_093_00340</name>
</gene>
<dbReference type="SUPFAM" id="SSF54427">
    <property type="entry name" value="NTF2-like"/>
    <property type="match status" value="1"/>
</dbReference>
<organism evidence="2 3">
    <name type="scientific">Gordonia otitidis (strain DSM 44809 / CCUG 52243 / JCM 12355 / NBRC 100426 / IFM 10032)</name>
    <dbReference type="NCBI Taxonomy" id="1108044"/>
    <lineage>
        <taxon>Bacteria</taxon>
        <taxon>Bacillati</taxon>
        <taxon>Actinomycetota</taxon>
        <taxon>Actinomycetes</taxon>
        <taxon>Mycobacteriales</taxon>
        <taxon>Gordoniaceae</taxon>
        <taxon>Gordonia</taxon>
    </lineage>
</organism>
<evidence type="ECO:0000313" key="2">
    <source>
        <dbReference type="EMBL" id="GAB34107.1"/>
    </source>
</evidence>
<dbReference type="RefSeq" id="WP_007238346.1">
    <property type="nucleotide sequence ID" value="NZ_BAFB01000093.1"/>
</dbReference>
<dbReference type="Proteomes" id="UP000005038">
    <property type="component" value="Unassembled WGS sequence"/>
</dbReference>
<dbReference type="Gene3D" id="3.10.450.50">
    <property type="match status" value="1"/>
</dbReference>
<sequence>MTISDPTAVAARPFDLNERWRDAFNAGDLDLLMTMYEPDAVLVPGPDAGPVRGHDAIRASLSWFLGLGGTLRFTPRHWLEHEDLVLSSIAFTMDGGVGEDGTLVALAGVTDELARRQPDGTWKYVIDHPFGGAC</sequence>
<dbReference type="AlphaFoldDB" id="H5TKU9"/>
<dbReference type="OrthoDB" id="674363at2"/>
<comment type="caution">
    <text evidence="2">The sequence shown here is derived from an EMBL/GenBank/DDBJ whole genome shotgun (WGS) entry which is preliminary data.</text>
</comment>
<name>H5TKU9_GORO1</name>
<dbReference type="STRING" id="1108044.GOOTI_093_00340"/>
<protein>
    <recommendedName>
        <fullName evidence="1">SnoaL-like domain-containing protein</fullName>
    </recommendedName>
</protein>
<reference evidence="2" key="1">
    <citation type="submission" date="2012-02" db="EMBL/GenBank/DDBJ databases">
        <title>Whole genome shotgun sequence of Gordonia otitidis NBRC 100426.</title>
        <authorList>
            <person name="Yoshida I."/>
            <person name="Hosoyama A."/>
            <person name="Tsuchikane K."/>
            <person name="Katsumata H."/>
            <person name="Yamazaki S."/>
            <person name="Fujita N."/>
        </authorList>
    </citation>
    <scope>NUCLEOTIDE SEQUENCE [LARGE SCALE GENOMIC DNA]</scope>
    <source>
        <strain evidence="2">NBRC 100426</strain>
    </source>
</reference>
<keyword evidence="3" id="KW-1185">Reference proteome</keyword>
<dbReference type="InterPro" id="IPR032710">
    <property type="entry name" value="NTF2-like_dom_sf"/>
</dbReference>
<feature type="domain" description="SnoaL-like" evidence="1">
    <location>
        <begin position="18"/>
        <end position="106"/>
    </location>
</feature>
<dbReference type="EMBL" id="BAFB01000093">
    <property type="protein sequence ID" value="GAB34107.1"/>
    <property type="molecule type" value="Genomic_DNA"/>
</dbReference>
<dbReference type="Pfam" id="PF12680">
    <property type="entry name" value="SnoaL_2"/>
    <property type="match status" value="1"/>
</dbReference>
<dbReference type="InterPro" id="IPR037401">
    <property type="entry name" value="SnoaL-like"/>
</dbReference>